<dbReference type="GeneID" id="85396828"/>
<name>A0AAD8UD29_GLOAC</name>
<sequence>MKAKPTAVGAVTPWSLPTPTWMHASASVPLYVLAVLIRVPRRKHTSSLTMHVPKGTYAAGTGLFRWQPSTCHIIKSRNATRGAAHLLPYETAYYETTTRFVRNYFIMSGIMVPHREFFGILVSKGPANWELLHSSGGN</sequence>
<organism evidence="2 3">
    <name type="scientific">Glomerella acutata</name>
    <name type="common">Colletotrichum acutatum</name>
    <dbReference type="NCBI Taxonomy" id="27357"/>
    <lineage>
        <taxon>Eukaryota</taxon>
        <taxon>Fungi</taxon>
        <taxon>Dikarya</taxon>
        <taxon>Ascomycota</taxon>
        <taxon>Pezizomycotina</taxon>
        <taxon>Sordariomycetes</taxon>
        <taxon>Hypocreomycetidae</taxon>
        <taxon>Glomerellales</taxon>
        <taxon>Glomerellaceae</taxon>
        <taxon>Colletotrichum</taxon>
        <taxon>Colletotrichum acutatum species complex</taxon>
    </lineage>
</organism>
<keyword evidence="1" id="KW-0812">Transmembrane</keyword>
<feature type="transmembrane region" description="Helical" evidence="1">
    <location>
        <begin position="20"/>
        <end position="39"/>
    </location>
</feature>
<dbReference type="RefSeq" id="XP_060360797.1">
    <property type="nucleotide sequence ID" value="XM_060512930.1"/>
</dbReference>
<gene>
    <name evidence="2" type="ORF">BDZ83DRAFT_733916</name>
</gene>
<protein>
    <submittedName>
        <fullName evidence="2">Uncharacterized protein</fullName>
    </submittedName>
</protein>
<comment type="caution">
    <text evidence="2">The sequence shown here is derived from an EMBL/GenBank/DDBJ whole genome shotgun (WGS) entry which is preliminary data.</text>
</comment>
<evidence type="ECO:0000313" key="2">
    <source>
        <dbReference type="EMBL" id="KAK1716867.1"/>
    </source>
</evidence>
<evidence type="ECO:0000256" key="1">
    <source>
        <dbReference type="SAM" id="Phobius"/>
    </source>
</evidence>
<keyword evidence="3" id="KW-1185">Reference proteome</keyword>
<dbReference type="EMBL" id="JAHMHS010000110">
    <property type="protein sequence ID" value="KAK1716867.1"/>
    <property type="molecule type" value="Genomic_DNA"/>
</dbReference>
<evidence type="ECO:0000313" key="3">
    <source>
        <dbReference type="Proteomes" id="UP001244207"/>
    </source>
</evidence>
<accession>A0AAD8UD29</accession>
<keyword evidence="1" id="KW-1133">Transmembrane helix</keyword>
<keyword evidence="1" id="KW-0472">Membrane</keyword>
<dbReference type="AlphaFoldDB" id="A0AAD8UD29"/>
<reference evidence="2" key="1">
    <citation type="submission" date="2021-12" db="EMBL/GenBank/DDBJ databases">
        <title>Comparative genomics, transcriptomics and evolutionary studies reveal genomic signatures of adaptation to plant cell wall in hemibiotrophic fungi.</title>
        <authorList>
            <consortium name="DOE Joint Genome Institute"/>
            <person name="Baroncelli R."/>
            <person name="Diaz J.F."/>
            <person name="Benocci T."/>
            <person name="Peng M."/>
            <person name="Battaglia E."/>
            <person name="Haridas S."/>
            <person name="Andreopoulos W."/>
            <person name="Labutti K."/>
            <person name="Pangilinan J."/>
            <person name="Floch G.L."/>
            <person name="Makela M.R."/>
            <person name="Henrissat B."/>
            <person name="Grigoriev I.V."/>
            <person name="Crouch J.A."/>
            <person name="De Vries R.P."/>
            <person name="Sukno S.A."/>
            <person name="Thon M.R."/>
        </authorList>
    </citation>
    <scope>NUCLEOTIDE SEQUENCE</scope>
    <source>
        <strain evidence="2">CBS 112980</strain>
    </source>
</reference>
<proteinExistence type="predicted"/>
<dbReference type="Proteomes" id="UP001244207">
    <property type="component" value="Unassembled WGS sequence"/>
</dbReference>